<dbReference type="PROSITE" id="PS00216">
    <property type="entry name" value="SUGAR_TRANSPORT_1"/>
    <property type="match status" value="1"/>
</dbReference>
<keyword evidence="8" id="KW-0997">Cell inner membrane</keyword>
<dbReference type="Proteomes" id="UP000628017">
    <property type="component" value="Unassembled WGS sequence"/>
</dbReference>
<evidence type="ECO:0000256" key="5">
    <source>
        <dbReference type="ARBA" id="ARBA00022692"/>
    </source>
</evidence>
<dbReference type="GO" id="GO:0042910">
    <property type="term" value="F:xenobiotic transmembrane transporter activity"/>
    <property type="evidence" value="ECO:0007669"/>
    <property type="project" value="InterPro"/>
</dbReference>
<dbReference type="InterPro" id="IPR050189">
    <property type="entry name" value="MFS_Efflux_Transporters"/>
</dbReference>
<dbReference type="Gene3D" id="1.20.1720.10">
    <property type="entry name" value="Multidrug resistance protein D"/>
    <property type="match status" value="1"/>
</dbReference>
<keyword evidence="4" id="KW-1003">Cell membrane</keyword>
<keyword evidence="11" id="KW-1185">Reference proteome</keyword>
<keyword evidence="5 8" id="KW-0812">Transmembrane</keyword>
<feature type="transmembrane region" description="Helical" evidence="8">
    <location>
        <begin position="21"/>
        <end position="43"/>
    </location>
</feature>
<dbReference type="PANTHER" id="PTHR43124">
    <property type="entry name" value="PURINE EFFLUX PUMP PBUE"/>
    <property type="match status" value="1"/>
</dbReference>
<feature type="domain" description="Major facilitator superfamily (MFS) profile" evidence="9">
    <location>
        <begin position="17"/>
        <end position="403"/>
    </location>
</feature>
<comment type="caution">
    <text evidence="8">Lacks conserved residue(s) required for the propagation of feature annotation.</text>
</comment>
<feature type="transmembrane region" description="Helical" evidence="8">
    <location>
        <begin position="83"/>
        <end position="102"/>
    </location>
</feature>
<protein>
    <recommendedName>
        <fullName evidence="8">Bcr/CflA family efflux transporter</fullName>
    </recommendedName>
</protein>
<feature type="transmembrane region" description="Helical" evidence="8">
    <location>
        <begin position="341"/>
        <end position="365"/>
    </location>
</feature>
<evidence type="ECO:0000256" key="4">
    <source>
        <dbReference type="ARBA" id="ARBA00022475"/>
    </source>
</evidence>
<evidence type="ECO:0000256" key="7">
    <source>
        <dbReference type="ARBA" id="ARBA00023136"/>
    </source>
</evidence>
<comment type="similarity">
    <text evidence="2 8">Belongs to the major facilitator superfamily. Bcr/CmlA family.</text>
</comment>
<evidence type="ECO:0000256" key="1">
    <source>
        <dbReference type="ARBA" id="ARBA00004651"/>
    </source>
</evidence>
<evidence type="ECO:0000313" key="10">
    <source>
        <dbReference type="EMBL" id="GGA09447.1"/>
    </source>
</evidence>
<dbReference type="InterPro" id="IPR036259">
    <property type="entry name" value="MFS_trans_sf"/>
</dbReference>
<dbReference type="InterPro" id="IPR005829">
    <property type="entry name" value="Sugar_transporter_CS"/>
</dbReference>
<dbReference type="GO" id="GO:1990961">
    <property type="term" value="P:xenobiotic detoxification by transmembrane export across the plasma membrane"/>
    <property type="evidence" value="ECO:0007669"/>
    <property type="project" value="InterPro"/>
</dbReference>
<feature type="transmembrane region" description="Helical" evidence="8">
    <location>
        <begin position="283"/>
        <end position="304"/>
    </location>
</feature>
<dbReference type="InterPro" id="IPR004812">
    <property type="entry name" value="Efflux_drug-R_Bcr/CmlA"/>
</dbReference>
<keyword evidence="3 8" id="KW-0813">Transport</keyword>
<keyword evidence="6 8" id="KW-1133">Transmembrane helix</keyword>
<dbReference type="Pfam" id="PF07690">
    <property type="entry name" value="MFS_1"/>
    <property type="match status" value="1"/>
</dbReference>
<feature type="transmembrane region" description="Helical" evidence="8">
    <location>
        <begin position="168"/>
        <end position="187"/>
    </location>
</feature>
<feature type="transmembrane region" description="Helical" evidence="8">
    <location>
        <begin position="310"/>
        <end position="329"/>
    </location>
</feature>
<feature type="transmembrane region" description="Helical" evidence="8">
    <location>
        <begin position="377"/>
        <end position="396"/>
    </location>
</feature>
<evidence type="ECO:0000256" key="8">
    <source>
        <dbReference type="RuleBase" id="RU365088"/>
    </source>
</evidence>
<feature type="transmembrane region" description="Helical" evidence="8">
    <location>
        <begin position="140"/>
        <end position="162"/>
    </location>
</feature>
<feature type="transmembrane region" description="Helical" evidence="8">
    <location>
        <begin position="217"/>
        <end position="241"/>
    </location>
</feature>
<feature type="transmembrane region" description="Helical" evidence="8">
    <location>
        <begin position="49"/>
        <end position="71"/>
    </location>
</feature>
<dbReference type="AlphaFoldDB" id="A0A916QTF6"/>
<dbReference type="SUPFAM" id="SSF103473">
    <property type="entry name" value="MFS general substrate transporter"/>
    <property type="match status" value="1"/>
</dbReference>
<accession>A0A916QTF6</accession>
<sequence>MSVLPKSRFLDPKTPPTMFTLVIFASLGAISMNIFLPSMPAIAEHFDASYLAVQFMLSGFLLMNGILQLFIGPISDRFGRRPVALWTLGAFVIASVVCANAPNTTILLTARTFQALVVSSFVLSRAAARDIAGSKDAVSLLGYIAMGMSVAPMMGPTIGGFLQEAFGWRAPFWTLTFLGLAVLGLVWRDMGETNLTPSTSMAAQVRTYPELLTSRRFWGYSLSTTFASGCFFALLGGAPFVGSVVYGLSPGELGLYFIFAPAGYFTGSLISGRFASFVGLYRMITLGAGITVAGMFLALVLVNTGFDHPVAFFGCTIFIGLGNGMVLPSASAGMMSVNPRLAGTAAGLGGAMMTLGGGALSAIVVPFLSKEAGATPLILFTLGSGVLALLAALYSIRVEYQVRKTA</sequence>
<dbReference type="NCBIfam" id="TIGR00710">
    <property type="entry name" value="efflux_Bcr_CflA"/>
    <property type="match status" value="1"/>
</dbReference>
<keyword evidence="7 8" id="KW-0472">Membrane</keyword>
<dbReference type="InterPro" id="IPR011701">
    <property type="entry name" value="MFS"/>
</dbReference>
<organism evidence="10 11">
    <name type="scientific">Neptunicoccus cionae</name>
    <dbReference type="NCBI Taxonomy" id="2035344"/>
    <lineage>
        <taxon>Bacteria</taxon>
        <taxon>Pseudomonadati</taxon>
        <taxon>Pseudomonadota</taxon>
        <taxon>Alphaproteobacteria</taxon>
        <taxon>Rhodobacterales</taxon>
        <taxon>Paracoccaceae</taxon>
        <taxon>Neptunicoccus</taxon>
    </lineage>
</organism>
<gene>
    <name evidence="10" type="ORF">GCM10011498_06750</name>
</gene>
<dbReference type="RefSeq" id="WP_229678411.1">
    <property type="nucleotide sequence ID" value="NZ_BMKA01000001.1"/>
</dbReference>
<evidence type="ECO:0000259" key="9">
    <source>
        <dbReference type="PROSITE" id="PS50850"/>
    </source>
</evidence>
<dbReference type="InterPro" id="IPR020846">
    <property type="entry name" value="MFS_dom"/>
</dbReference>
<dbReference type="PANTHER" id="PTHR43124:SF3">
    <property type="entry name" value="CHLORAMPHENICOL EFFLUX PUMP RV0191"/>
    <property type="match status" value="1"/>
</dbReference>
<name>A0A916QTF6_9RHOB</name>
<dbReference type="CDD" id="cd17320">
    <property type="entry name" value="MFS_MdfA_MDR_like"/>
    <property type="match status" value="1"/>
</dbReference>
<dbReference type="PROSITE" id="PS50850">
    <property type="entry name" value="MFS"/>
    <property type="match status" value="1"/>
</dbReference>
<proteinExistence type="inferred from homology"/>
<comment type="subcellular location">
    <subcellularLocation>
        <location evidence="8">Cell inner membrane</location>
        <topology evidence="8">Multi-pass membrane protein</topology>
    </subcellularLocation>
    <subcellularLocation>
        <location evidence="1">Cell membrane</location>
        <topology evidence="1">Multi-pass membrane protein</topology>
    </subcellularLocation>
</comment>
<reference evidence="10" key="1">
    <citation type="journal article" date="2014" name="Int. J. Syst. Evol. Microbiol.">
        <title>Complete genome sequence of Corynebacterium casei LMG S-19264T (=DSM 44701T), isolated from a smear-ripened cheese.</title>
        <authorList>
            <consortium name="US DOE Joint Genome Institute (JGI-PGF)"/>
            <person name="Walter F."/>
            <person name="Albersmeier A."/>
            <person name="Kalinowski J."/>
            <person name="Ruckert C."/>
        </authorList>
    </citation>
    <scope>NUCLEOTIDE SEQUENCE</scope>
    <source>
        <strain evidence="10">CGMCC 1.15880</strain>
    </source>
</reference>
<evidence type="ECO:0000256" key="6">
    <source>
        <dbReference type="ARBA" id="ARBA00022989"/>
    </source>
</evidence>
<comment type="caution">
    <text evidence="10">The sequence shown here is derived from an EMBL/GenBank/DDBJ whole genome shotgun (WGS) entry which is preliminary data.</text>
</comment>
<reference evidence="10" key="2">
    <citation type="submission" date="2020-09" db="EMBL/GenBank/DDBJ databases">
        <authorList>
            <person name="Sun Q."/>
            <person name="Zhou Y."/>
        </authorList>
    </citation>
    <scope>NUCLEOTIDE SEQUENCE</scope>
    <source>
        <strain evidence="10">CGMCC 1.15880</strain>
    </source>
</reference>
<evidence type="ECO:0000313" key="11">
    <source>
        <dbReference type="Proteomes" id="UP000628017"/>
    </source>
</evidence>
<evidence type="ECO:0000256" key="3">
    <source>
        <dbReference type="ARBA" id="ARBA00022448"/>
    </source>
</evidence>
<dbReference type="EMBL" id="BMKA01000001">
    <property type="protein sequence ID" value="GGA09447.1"/>
    <property type="molecule type" value="Genomic_DNA"/>
</dbReference>
<dbReference type="GO" id="GO:0005886">
    <property type="term" value="C:plasma membrane"/>
    <property type="evidence" value="ECO:0007669"/>
    <property type="project" value="UniProtKB-SubCell"/>
</dbReference>
<feature type="transmembrane region" description="Helical" evidence="8">
    <location>
        <begin position="253"/>
        <end position="271"/>
    </location>
</feature>
<evidence type="ECO:0000256" key="2">
    <source>
        <dbReference type="ARBA" id="ARBA00006236"/>
    </source>
</evidence>